<keyword evidence="2" id="KW-0812">Transmembrane</keyword>
<evidence type="ECO:0000256" key="2">
    <source>
        <dbReference type="SAM" id="Phobius"/>
    </source>
</evidence>
<evidence type="ECO:0000256" key="1">
    <source>
        <dbReference type="SAM" id="MobiDB-lite"/>
    </source>
</evidence>
<dbReference type="AlphaFoldDB" id="A0A097SPL4"/>
<gene>
    <name evidence="3" type="ORF">25618</name>
</gene>
<dbReference type="EMBL" id="KJ605395">
    <property type="protein sequence ID" value="AIU93462.1"/>
    <property type="molecule type" value="Genomic_DNA"/>
</dbReference>
<evidence type="ECO:0000313" key="3">
    <source>
        <dbReference type="EMBL" id="AIU93462.1"/>
    </source>
</evidence>
<sequence length="133" mass="13703">MDQDPTAHATNTSRTMHRAVMGRDPELLPSDHHDPNSGGTMTDDDMTGTPYRNGVGSTSLIAGIAAAVFAFVPFIGDFITIPAGVIAVVCGWIGLNRVDKGFASNPREALLGGGLGVAALFVVFLVFAATSAG</sequence>
<feature type="transmembrane region" description="Helical" evidence="2">
    <location>
        <begin position="78"/>
        <end position="98"/>
    </location>
</feature>
<geneLocation type="plasmid" evidence="3">
    <name>pNSL1</name>
</geneLocation>
<feature type="region of interest" description="Disordered" evidence="1">
    <location>
        <begin position="1"/>
        <end position="50"/>
    </location>
</feature>
<reference evidence="3" key="1">
    <citation type="submission" date="2014-03" db="EMBL/GenBank/DDBJ databases">
        <authorList>
            <person name="Zhang G."/>
            <person name="Zhu L."/>
            <person name="Fang P."/>
        </authorList>
    </citation>
    <scope>NUCLEOTIDE SEQUENCE</scope>
    <source>
        <strain evidence="3">NS1</strain>
        <plasmid evidence="3">pNSL1</plasmid>
    </source>
</reference>
<keyword evidence="2" id="KW-1133">Transmembrane helix</keyword>
<feature type="transmembrane region" description="Helical" evidence="2">
    <location>
        <begin position="110"/>
        <end position="130"/>
    </location>
</feature>
<feature type="transmembrane region" description="Helical" evidence="2">
    <location>
        <begin position="54"/>
        <end position="72"/>
    </location>
</feature>
<accession>A0A097SPL4</accession>
<name>A0A097SPL4_9NOCA</name>
<keyword evidence="2" id="KW-0472">Membrane</keyword>
<protein>
    <recommendedName>
        <fullName evidence="4">DUF4190 domain-containing protein</fullName>
    </recommendedName>
</protein>
<keyword evidence="3" id="KW-0614">Plasmid</keyword>
<organism evidence="3">
    <name type="scientific">Rhodococcus sp. NS1</name>
    <dbReference type="NCBI Taxonomy" id="402236"/>
    <lineage>
        <taxon>Bacteria</taxon>
        <taxon>Bacillati</taxon>
        <taxon>Actinomycetota</taxon>
        <taxon>Actinomycetes</taxon>
        <taxon>Mycobacteriales</taxon>
        <taxon>Nocardiaceae</taxon>
        <taxon>Rhodococcus</taxon>
    </lineage>
</organism>
<evidence type="ECO:0008006" key="4">
    <source>
        <dbReference type="Google" id="ProtNLM"/>
    </source>
</evidence>
<feature type="compositionally biased region" description="Basic and acidic residues" evidence="1">
    <location>
        <begin position="21"/>
        <end position="35"/>
    </location>
</feature>
<proteinExistence type="predicted"/>